<dbReference type="Pfam" id="PF13581">
    <property type="entry name" value="HATPase_c_2"/>
    <property type="match status" value="1"/>
</dbReference>
<sequence>QPPALPSATSRVLIADDNADMRDYLTGLLSDAHRVTTVPDGLAALEAVRADPPDLVVSDVMMPRMDGLQLVAALRADPRTAGVPVLLLSARAGQEASIEGLEAGADDYLVKPFSAGELRARVRATVELARLRNHHAHWRAALIDSLQEAFFVCDERGAVVEINSAFTDLLGYGPGGLPYLPEHPWWPGTERHPEEHRLATETFTRLLEHPEGHHEAPVVHRDGHLLWVAIGFSEVHDPDTGGRMVVGTLRDITEERFAAQREAAMAAMGIRLAEASGTDEALRVAMEELRDLWHARRVVAAHRDETGCVRRIASVSEREPSPPGGSSPGTPEALGPSGRRERGADGGPSPDPVREALIGLYDTVPLRPVTTRDPAGVGITLDHPGGRLGLWIEPAPHRPLGPEDLTLLAVLGGRLGQALHRVHSFEQHRETALALQRAILGPDRLPDGFAVRYEPAARPLQVGGDWYDTVELPDGRIGIVVGDCVGRGLEAASVMGQLRSACRALLLESTGPARTLTALDRFAALVPGGICTTVFCGVLDPDTGRLVYSSAGHPPGILVRPDGGHDLLDGGRSTPLAVRPGHPRPEAERILPSTSVLLLYTDGLVERRRRPLDIGIERAATVVAESLDAPLQDLADAVMRGLKPSSDEDGGFVGPLPGAGYRDDVAMLLYRHTRPLEVTFPADSARLAGVRAALRAWLTDLGPERHVIQQVLLVAGEACANAVEHGHRDTPGGTVRLTARATARDIHLTVADSGTWRAPRPDPDAHRGRGLQLIRALTGRVTIDSDPDGTTVDAHVRIDR</sequence>
<dbReference type="InterPro" id="IPR000700">
    <property type="entry name" value="PAS-assoc_C"/>
</dbReference>
<dbReference type="SMART" id="SM00331">
    <property type="entry name" value="PP2C_SIG"/>
    <property type="match status" value="1"/>
</dbReference>
<feature type="domain" description="PAC" evidence="6">
    <location>
        <begin position="212"/>
        <end position="264"/>
    </location>
</feature>
<dbReference type="SUPFAM" id="SSF52172">
    <property type="entry name" value="CheY-like"/>
    <property type="match status" value="1"/>
</dbReference>
<dbReference type="InterPro" id="IPR036890">
    <property type="entry name" value="HATPase_C_sf"/>
</dbReference>
<evidence type="ECO:0000259" key="6">
    <source>
        <dbReference type="PROSITE" id="PS50113"/>
    </source>
</evidence>
<keyword evidence="8" id="KW-1185">Reference proteome</keyword>
<dbReference type="InterPro" id="IPR001789">
    <property type="entry name" value="Sig_transdc_resp-reg_receiver"/>
</dbReference>
<dbReference type="PROSITE" id="PS50113">
    <property type="entry name" value="PAC"/>
    <property type="match status" value="1"/>
</dbReference>
<dbReference type="SUPFAM" id="SSF55874">
    <property type="entry name" value="ATPase domain of HSP90 chaperone/DNA topoisomerase II/histidine kinase"/>
    <property type="match status" value="1"/>
</dbReference>
<evidence type="ECO:0000256" key="2">
    <source>
        <dbReference type="PROSITE-ProRule" id="PRU00169"/>
    </source>
</evidence>
<gene>
    <name evidence="7" type="ORF">FNQ90_10275</name>
</gene>
<accession>A0A7W3Y1N8</accession>
<name>A0A7W3Y1N8_9ACTN</name>
<dbReference type="InterPro" id="IPR003594">
    <property type="entry name" value="HATPase_dom"/>
</dbReference>
<evidence type="ECO:0000313" key="7">
    <source>
        <dbReference type="EMBL" id="MBB0244480.1"/>
    </source>
</evidence>
<dbReference type="InterPro" id="IPR000014">
    <property type="entry name" value="PAS"/>
</dbReference>
<evidence type="ECO:0000259" key="5">
    <source>
        <dbReference type="PROSITE" id="PS50112"/>
    </source>
</evidence>
<organism evidence="7 8">
    <name type="scientific">Streptomyces alkaliphilus</name>
    <dbReference type="NCBI Taxonomy" id="1472722"/>
    <lineage>
        <taxon>Bacteria</taxon>
        <taxon>Bacillati</taxon>
        <taxon>Actinomycetota</taxon>
        <taxon>Actinomycetes</taxon>
        <taxon>Kitasatosporales</taxon>
        <taxon>Streptomycetaceae</taxon>
        <taxon>Streptomyces</taxon>
    </lineage>
</organism>
<dbReference type="Pfam" id="PF07228">
    <property type="entry name" value="SpoIIE"/>
    <property type="match status" value="1"/>
</dbReference>
<dbReference type="SUPFAM" id="SSF55785">
    <property type="entry name" value="PYP-like sensor domain (PAS domain)"/>
    <property type="match status" value="1"/>
</dbReference>
<dbReference type="InterPro" id="IPR001932">
    <property type="entry name" value="PPM-type_phosphatase-like_dom"/>
</dbReference>
<dbReference type="EMBL" id="VKHT01000246">
    <property type="protein sequence ID" value="MBB0244480.1"/>
    <property type="molecule type" value="Genomic_DNA"/>
</dbReference>
<dbReference type="AlphaFoldDB" id="A0A7W3Y1N8"/>
<dbReference type="Gene3D" id="3.30.450.40">
    <property type="match status" value="1"/>
</dbReference>
<dbReference type="Pfam" id="PF08448">
    <property type="entry name" value="PAS_4"/>
    <property type="match status" value="1"/>
</dbReference>
<protein>
    <submittedName>
        <fullName evidence="7">SpoIIE family protein phosphatase</fullName>
    </submittedName>
</protein>
<dbReference type="PANTHER" id="PTHR43156:SF2">
    <property type="entry name" value="STAGE II SPORULATION PROTEIN E"/>
    <property type="match status" value="1"/>
</dbReference>
<dbReference type="InterPro" id="IPR052016">
    <property type="entry name" value="Bact_Sigma-Reg"/>
</dbReference>
<dbReference type="GO" id="GO:0000160">
    <property type="term" value="P:phosphorelay signal transduction system"/>
    <property type="evidence" value="ECO:0007669"/>
    <property type="project" value="InterPro"/>
</dbReference>
<feature type="domain" description="PAS" evidence="5">
    <location>
        <begin position="142"/>
        <end position="174"/>
    </location>
</feature>
<dbReference type="Gene3D" id="3.60.40.10">
    <property type="entry name" value="PPM-type phosphatase domain"/>
    <property type="match status" value="1"/>
</dbReference>
<evidence type="ECO:0000313" key="8">
    <source>
        <dbReference type="Proteomes" id="UP000538929"/>
    </source>
</evidence>
<evidence type="ECO:0000256" key="1">
    <source>
        <dbReference type="ARBA" id="ARBA00022801"/>
    </source>
</evidence>
<keyword evidence="1" id="KW-0378">Hydrolase</keyword>
<dbReference type="CDD" id="cd16936">
    <property type="entry name" value="HATPase_RsbW-like"/>
    <property type="match status" value="1"/>
</dbReference>
<feature type="modified residue" description="4-aspartylphosphate" evidence="2">
    <location>
        <position position="59"/>
    </location>
</feature>
<reference evidence="8" key="1">
    <citation type="submission" date="2019-10" db="EMBL/GenBank/DDBJ databases">
        <title>Streptomyces sp. nov., a novel actinobacterium isolated from alkaline environment.</title>
        <authorList>
            <person name="Golinska P."/>
        </authorList>
    </citation>
    <scope>NUCLEOTIDE SEQUENCE [LARGE SCALE GENOMIC DNA]</scope>
    <source>
        <strain evidence="8">DSM 42118</strain>
    </source>
</reference>
<dbReference type="InterPro" id="IPR036457">
    <property type="entry name" value="PPM-type-like_dom_sf"/>
</dbReference>
<dbReference type="GO" id="GO:0016791">
    <property type="term" value="F:phosphatase activity"/>
    <property type="evidence" value="ECO:0007669"/>
    <property type="project" value="TreeGrafter"/>
</dbReference>
<dbReference type="Pfam" id="PF00072">
    <property type="entry name" value="Response_reg"/>
    <property type="match status" value="1"/>
</dbReference>
<dbReference type="Gene3D" id="3.40.50.2300">
    <property type="match status" value="1"/>
</dbReference>
<dbReference type="PANTHER" id="PTHR43156">
    <property type="entry name" value="STAGE II SPORULATION PROTEIN E-RELATED"/>
    <property type="match status" value="1"/>
</dbReference>
<feature type="non-terminal residue" evidence="7">
    <location>
        <position position="1"/>
    </location>
</feature>
<dbReference type="InterPro" id="IPR011006">
    <property type="entry name" value="CheY-like_superfamily"/>
</dbReference>
<proteinExistence type="predicted"/>
<dbReference type="Gene3D" id="3.30.565.10">
    <property type="entry name" value="Histidine kinase-like ATPase, C-terminal domain"/>
    <property type="match status" value="1"/>
</dbReference>
<dbReference type="RefSeq" id="WP_182606099.1">
    <property type="nucleotide sequence ID" value="NZ_VKHT01000246.1"/>
</dbReference>
<dbReference type="Proteomes" id="UP000538929">
    <property type="component" value="Unassembled WGS sequence"/>
</dbReference>
<keyword evidence="2" id="KW-0597">Phosphoprotein</keyword>
<feature type="region of interest" description="Disordered" evidence="3">
    <location>
        <begin position="310"/>
        <end position="355"/>
    </location>
</feature>
<dbReference type="CDD" id="cd17574">
    <property type="entry name" value="REC_OmpR"/>
    <property type="match status" value="1"/>
</dbReference>
<evidence type="ECO:0000259" key="4">
    <source>
        <dbReference type="PROSITE" id="PS50110"/>
    </source>
</evidence>
<feature type="domain" description="Response regulatory" evidence="4">
    <location>
        <begin position="11"/>
        <end position="126"/>
    </location>
</feature>
<evidence type="ECO:0000256" key="3">
    <source>
        <dbReference type="SAM" id="MobiDB-lite"/>
    </source>
</evidence>
<dbReference type="InterPro" id="IPR013656">
    <property type="entry name" value="PAS_4"/>
</dbReference>
<dbReference type="InterPro" id="IPR035965">
    <property type="entry name" value="PAS-like_dom_sf"/>
</dbReference>
<dbReference type="PROSITE" id="PS50110">
    <property type="entry name" value="RESPONSE_REGULATORY"/>
    <property type="match status" value="1"/>
</dbReference>
<dbReference type="CDD" id="cd00130">
    <property type="entry name" value="PAS"/>
    <property type="match status" value="1"/>
</dbReference>
<dbReference type="InterPro" id="IPR029016">
    <property type="entry name" value="GAF-like_dom_sf"/>
</dbReference>
<dbReference type="Gene3D" id="3.30.450.20">
    <property type="entry name" value="PAS domain"/>
    <property type="match status" value="1"/>
</dbReference>
<dbReference type="SMART" id="SM00448">
    <property type="entry name" value="REC"/>
    <property type="match status" value="1"/>
</dbReference>
<comment type="caution">
    <text evidence="7">The sequence shown here is derived from an EMBL/GenBank/DDBJ whole genome shotgun (WGS) entry which is preliminary data.</text>
</comment>
<dbReference type="NCBIfam" id="TIGR00229">
    <property type="entry name" value="sensory_box"/>
    <property type="match status" value="1"/>
</dbReference>
<dbReference type="PROSITE" id="PS50112">
    <property type="entry name" value="PAS"/>
    <property type="match status" value="1"/>
</dbReference>